<dbReference type="Gene3D" id="1.10.10.10">
    <property type="entry name" value="Winged helix-like DNA-binding domain superfamily/Winged helix DNA-binding domain"/>
    <property type="match status" value="1"/>
</dbReference>
<keyword evidence="3" id="KW-1185">Reference proteome</keyword>
<dbReference type="PRINTS" id="PR00364">
    <property type="entry name" value="DISEASERSIST"/>
</dbReference>
<dbReference type="CDD" id="cd06170">
    <property type="entry name" value="LuxR_C_like"/>
    <property type="match status" value="1"/>
</dbReference>
<dbReference type="PRINTS" id="PR00038">
    <property type="entry name" value="HTHLUXR"/>
</dbReference>
<dbReference type="InterPro" id="IPR058852">
    <property type="entry name" value="HTH_77"/>
</dbReference>
<proteinExistence type="predicted"/>
<evidence type="ECO:0000313" key="2">
    <source>
        <dbReference type="EMBL" id="MDA2806337.1"/>
    </source>
</evidence>
<dbReference type="EMBL" id="JAQFWP010000033">
    <property type="protein sequence ID" value="MDA2806337.1"/>
    <property type="molecule type" value="Genomic_DNA"/>
</dbReference>
<reference evidence="2" key="1">
    <citation type="submission" date="2023-01" db="EMBL/GenBank/DDBJ databases">
        <title>Draft genome sequence of Nocardiopsis sp. LSu2-4 isolated from halophytes.</title>
        <authorList>
            <person name="Duangmal K."/>
            <person name="Chantavorakit T."/>
        </authorList>
    </citation>
    <scope>NUCLEOTIDE SEQUENCE</scope>
    <source>
        <strain evidence="2">LSu2-4</strain>
    </source>
</reference>
<dbReference type="InterPro" id="IPR036388">
    <property type="entry name" value="WH-like_DNA-bd_sf"/>
</dbReference>
<dbReference type="SUPFAM" id="SSF48452">
    <property type="entry name" value="TPR-like"/>
    <property type="match status" value="1"/>
</dbReference>
<evidence type="ECO:0000259" key="1">
    <source>
        <dbReference type="PROSITE" id="PS50043"/>
    </source>
</evidence>
<dbReference type="Pfam" id="PF25872">
    <property type="entry name" value="HTH_77"/>
    <property type="match status" value="1"/>
</dbReference>
<dbReference type="PANTHER" id="PTHR47691">
    <property type="entry name" value="REGULATOR-RELATED"/>
    <property type="match status" value="1"/>
</dbReference>
<dbReference type="Gene3D" id="1.25.40.10">
    <property type="entry name" value="Tetratricopeptide repeat domain"/>
    <property type="match status" value="1"/>
</dbReference>
<dbReference type="SUPFAM" id="SSF52540">
    <property type="entry name" value="P-loop containing nucleoside triphosphate hydrolases"/>
    <property type="match status" value="1"/>
</dbReference>
<protein>
    <submittedName>
        <fullName evidence="2">LuxR C-terminal-related transcriptional regulator</fullName>
    </submittedName>
</protein>
<dbReference type="Proteomes" id="UP001165685">
    <property type="component" value="Unassembled WGS sequence"/>
</dbReference>
<dbReference type="InterPro" id="IPR027417">
    <property type="entry name" value="P-loop_NTPase"/>
</dbReference>
<dbReference type="Gene3D" id="3.40.50.300">
    <property type="entry name" value="P-loop containing nucleotide triphosphate hydrolases"/>
    <property type="match status" value="1"/>
</dbReference>
<organism evidence="2 3">
    <name type="scientific">Nocardiopsis suaedae</name>
    <dbReference type="NCBI Taxonomy" id="3018444"/>
    <lineage>
        <taxon>Bacteria</taxon>
        <taxon>Bacillati</taxon>
        <taxon>Actinomycetota</taxon>
        <taxon>Actinomycetes</taxon>
        <taxon>Streptosporangiales</taxon>
        <taxon>Nocardiopsidaceae</taxon>
        <taxon>Nocardiopsis</taxon>
    </lineage>
</organism>
<dbReference type="InterPro" id="IPR016032">
    <property type="entry name" value="Sig_transdc_resp-reg_C-effctor"/>
</dbReference>
<dbReference type="SMART" id="SM00421">
    <property type="entry name" value="HTH_LUXR"/>
    <property type="match status" value="1"/>
</dbReference>
<accession>A0ABT4TQA6</accession>
<feature type="domain" description="HTH luxR-type" evidence="1">
    <location>
        <begin position="731"/>
        <end position="796"/>
    </location>
</feature>
<name>A0ABT4TQA6_9ACTN</name>
<dbReference type="Pfam" id="PF00196">
    <property type="entry name" value="GerE"/>
    <property type="match status" value="1"/>
</dbReference>
<dbReference type="SUPFAM" id="SSF46894">
    <property type="entry name" value="C-terminal effector domain of the bipartite response regulators"/>
    <property type="match status" value="1"/>
</dbReference>
<evidence type="ECO:0000313" key="3">
    <source>
        <dbReference type="Proteomes" id="UP001165685"/>
    </source>
</evidence>
<dbReference type="PROSITE" id="PS50043">
    <property type="entry name" value="HTH_LUXR_2"/>
    <property type="match status" value="1"/>
</dbReference>
<dbReference type="InterPro" id="IPR011990">
    <property type="entry name" value="TPR-like_helical_dom_sf"/>
</dbReference>
<gene>
    <name evidence="2" type="ORF">O4U47_17630</name>
</gene>
<dbReference type="InterPro" id="IPR000792">
    <property type="entry name" value="Tscrpt_reg_LuxR_C"/>
</dbReference>
<sequence>MPPDDLIGRERDVADLRRIVSGTRMVTLVGTGGIGKTRLALDVADGAAGSFADGARFVDLGQVLAPEQVASAAALATGVSEHGHRSPLEAVAMALRPRSVLLVIDTCEHVAAAAAELCAHLIEHCPGVHVLATSRQPLRVDREAVWRVPPLSVPPDPGAHQRAGAPPLTPERALASEAVRLFVSRALAARPGFELTGANTAAVAAVCRMLEGVPLAIELAAARIRVLSAQQVLARLDDRFRLLATDEPHVPARQRTMRAALEWSHGLLSPAEQLLLRRLAVFCTWSLDKAVHVCSFGDLDPAQARRAHAWLVDKSLVALDAEVGSERHYRLTDTVRAFASAELAAAGEEQRVWRRMLATAAEWYEALAERLADRLPWEERLEHIRVLDHCLDNTLQMLDHAVGACMVEEGLRICAALRSYWYVRDLHQPACRAIERLLETGEGAAPLRARAAAVRAELMLGLHGPEPAQTAAREALEAAGACGDGAAAGIARTTLAMTALRRGNAEEGLRHGREALRLAIASGERFTEICSLGALSQLARSRGDDDSSEVFLTRSIGIGQDIGDRWCTARCLNALGMLSTRRGDLDAAARQLHEALQVFVEMGLVPDIARCTAGLGYLDLVRGDVSGARRRLSAGLRMSVASGRRLSVAHALEALGDLALAEEQPERAASLAGSGALLRASLGVPAEHAEALLAEARPVLGDDAAEKAWHAWRSLPLEQAVENALYFPAPRRALPSLLTRREKEISVLVSQGLSNRQIAERLTISQATAARHIANIFRKLLFTSRSQLAEWAHEHRLDP</sequence>
<comment type="caution">
    <text evidence="2">The sequence shown here is derived from an EMBL/GenBank/DDBJ whole genome shotgun (WGS) entry which is preliminary data.</text>
</comment>
<dbReference type="RefSeq" id="WP_270678980.1">
    <property type="nucleotide sequence ID" value="NZ_JAQFWP010000033.1"/>
</dbReference>
<dbReference type="PANTHER" id="PTHR47691:SF3">
    <property type="entry name" value="HTH-TYPE TRANSCRIPTIONAL REGULATOR RV0890C-RELATED"/>
    <property type="match status" value="1"/>
</dbReference>